<name>A3MU20_PYRCJ</name>
<accession>A3MU20</accession>
<dbReference type="RefSeq" id="WP_011849395.1">
    <property type="nucleotide sequence ID" value="NC_009073.1"/>
</dbReference>
<organism evidence="3 4">
    <name type="scientific">Pyrobaculum calidifontis (strain DSM 21063 / JCM 11548 / VA1)</name>
    <dbReference type="NCBI Taxonomy" id="410359"/>
    <lineage>
        <taxon>Archaea</taxon>
        <taxon>Thermoproteota</taxon>
        <taxon>Thermoprotei</taxon>
        <taxon>Thermoproteales</taxon>
        <taxon>Thermoproteaceae</taxon>
        <taxon>Pyrobaculum</taxon>
    </lineage>
</organism>
<reference evidence="3" key="1">
    <citation type="submission" date="2007-02" db="EMBL/GenBank/DDBJ databases">
        <title>Complete sequence of Pyrobaculum calidifontis JCM 11548.</title>
        <authorList>
            <consortium name="US DOE Joint Genome Institute"/>
            <person name="Copeland A."/>
            <person name="Lucas S."/>
            <person name="Lapidus A."/>
            <person name="Barry K."/>
            <person name="Glavina del Rio T."/>
            <person name="Dalin E."/>
            <person name="Tice H."/>
            <person name="Pitluck S."/>
            <person name="Chain P."/>
            <person name="Malfatti S."/>
            <person name="Shin M."/>
            <person name="Vergez L."/>
            <person name="Schmutz J."/>
            <person name="Larimer F."/>
            <person name="Land M."/>
            <person name="Hauser L."/>
            <person name="Kyrpides N."/>
            <person name="Mikhailova N."/>
            <person name="Cozen A.E."/>
            <person name="Fitz-Gibbon S.T."/>
            <person name="House C.H."/>
            <person name="Saltikov C."/>
            <person name="Lowe T.M."/>
            <person name="Richardson P."/>
        </authorList>
    </citation>
    <scope>NUCLEOTIDE SEQUENCE [LARGE SCALE GENOMIC DNA]</scope>
    <source>
        <strain evidence="3">JCM 11548</strain>
    </source>
</reference>
<dbReference type="Pfam" id="PF01910">
    <property type="entry name" value="Thiamine_BP"/>
    <property type="match status" value="1"/>
</dbReference>
<dbReference type="Proteomes" id="UP000001431">
    <property type="component" value="Chromosome"/>
</dbReference>
<dbReference type="GeneID" id="4908256"/>
<evidence type="ECO:0000259" key="2">
    <source>
        <dbReference type="Pfam" id="PF01910"/>
    </source>
</evidence>
<dbReference type="eggNOG" id="arCOG04373">
    <property type="taxonomic scope" value="Archaea"/>
</dbReference>
<dbReference type="PANTHER" id="PTHR33777">
    <property type="entry name" value="UPF0045 PROTEIN ECM15"/>
    <property type="match status" value="1"/>
</dbReference>
<evidence type="ECO:0000313" key="4">
    <source>
        <dbReference type="Proteomes" id="UP000001431"/>
    </source>
</evidence>
<dbReference type="OrthoDB" id="10763at2157"/>
<proteinExistence type="inferred from homology"/>
<feature type="domain" description="Thiamine-binding protein" evidence="2">
    <location>
        <begin position="6"/>
        <end position="97"/>
    </location>
</feature>
<sequence>MAKMIVSFSVVPIGTGSPSVSKYVQRATQILRQKGYRYKTGAGFTDVELDDYSQLADLLQAIEKALTDMGAQRILYTIKIDRRLDKELHIDEKIAKAEATAERP</sequence>
<dbReference type="HOGENOM" id="CLU_137479_3_2_2"/>
<dbReference type="InterPro" id="IPR051614">
    <property type="entry name" value="UPF0045_domain"/>
</dbReference>
<dbReference type="PANTHER" id="PTHR33777:SF1">
    <property type="entry name" value="UPF0045 PROTEIN ECM15"/>
    <property type="match status" value="1"/>
</dbReference>
<gene>
    <name evidence="3" type="ordered locus">Pcal_0711</name>
</gene>
<dbReference type="GO" id="GO:0005829">
    <property type="term" value="C:cytosol"/>
    <property type="evidence" value="ECO:0007669"/>
    <property type="project" value="TreeGrafter"/>
</dbReference>
<dbReference type="AlphaFoldDB" id="A3MU20"/>
<dbReference type="STRING" id="410359.Pcal_0711"/>
<dbReference type="NCBIfam" id="TIGR00106">
    <property type="entry name" value="MTH1187 family thiamine-binding protein"/>
    <property type="match status" value="1"/>
</dbReference>
<evidence type="ECO:0000313" key="3">
    <source>
        <dbReference type="EMBL" id="ABO08137.1"/>
    </source>
</evidence>
<dbReference type="KEGG" id="pcl:Pcal_0711"/>
<evidence type="ECO:0000256" key="1">
    <source>
        <dbReference type="ARBA" id="ARBA00010272"/>
    </source>
</evidence>
<dbReference type="SUPFAM" id="SSF89957">
    <property type="entry name" value="MTH1187/YkoF-like"/>
    <property type="match status" value="1"/>
</dbReference>
<dbReference type="InterPro" id="IPR002767">
    <property type="entry name" value="Thiamine_BP"/>
</dbReference>
<protein>
    <recommendedName>
        <fullName evidence="2">Thiamine-binding protein domain-containing protein</fullName>
    </recommendedName>
</protein>
<comment type="similarity">
    <text evidence="1">Belongs to the UPF0045 family.</text>
</comment>
<dbReference type="EMBL" id="CP000561">
    <property type="protein sequence ID" value="ABO08137.1"/>
    <property type="molecule type" value="Genomic_DNA"/>
</dbReference>
<keyword evidence="4" id="KW-1185">Reference proteome</keyword>
<dbReference type="Gene3D" id="3.30.70.930">
    <property type="match status" value="1"/>
</dbReference>
<dbReference type="InterPro" id="IPR029756">
    <property type="entry name" value="MTH1187/YkoF-like"/>
</dbReference>